<comment type="caution">
    <text evidence="2">The sequence shown here is derived from an EMBL/GenBank/DDBJ whole genome shotgun (WGS) entry which is preliminary data.</text>
</comment>
<feature type="signal peptide" evidence="1">
    <location>
        <begin position="1"/>
        <end position="24"/>
    </location>
</feature>
<evidence type="ECO:0000313" key="2">
    <source>
        <dbReference type="EMBL" id="KDR53325.1"/>
    </source>
</evidence>
<keyword evidence="1" id="KW-0732">Signal</keyword>
<evidence type="ECO:0000256" key="1">
    <source>
        <dbReference type="SAM" id="SignalP"/>
    </source>
</evidence>
<feature type="chain" id="PRO_5001668218" description="Adhesin" evidence="1">
    <location>
        <begin position="25"/>
        <end position="759"/>
    </location>
</feature>
<dbReference type="HOGENOM" id="CLU_368365_0_0_10"/>
<dbReference type="PROSITE" id="PS51257">
    <property type="entry name" value="PROKAR_LIPOPROTEIN"/>
    <property type="match status" value="1"/>
</dbReference>
<dbReference type="Proteomes" id="UP000027442">
    <property type="component" value="Unassembled WGS sequence"/>
</dbReference>
<evidence type="ECO:0000313" key="3">
    <source>
        <dbReference type="Proteomes" id="UP000027442"/>
    </source>
</evidence>
<dbReference type="EMBL" id="JNGW01000020">
    <property type="protein sequence ID" value="KDR53325.1"/>
    <property type="molecule type" value="Genomic_DNA"/>
</dbReference>
<gene>
    <name evidence="2" type="ORF">HMPREF1991_00586</name>
</gene>
<dbReference type="AlphaFoldDB" id="A0A069QKJ0"/>
<organism evidence="2 3">
    <name type="scientific">Hoylesella loescheii DSM 19665 = JCM 12249 = ATCC 15930</name>
    <dbReference type="NCBI Taxonomy" id="1122985"/>
    <lineage>
        <taxon>Bacteria</taxon>
        <taxon>Pseudomonadati</taxon>
        <taxon>Bacteroidota</taxon>
        <taxon>Bacteroidia</taxon>
        <taxon>Bacteroidales</taxon>
        <taxon>Prevotellaceae</taxon>
        <taxon>Hoylesella</taxon>
    </lineage>
</organism>
<keyword evidence="3" id="KW-1185">Reference proteome</keyword>
<evidence type="ECO:0008006" key="4">
    <source>
        <dbReference type="Google" id="ProtNLM"/>
    </source>
</evidence>
<protein>
    <recommendedName>
        <fullName evidence="4">Adhesin</fullName>
    </recommendedName>
</protein>
<proteinExistence type="predicted"/>
<reference evidence="2 3" key="1">
    <citation type="submission" date="2013-08" db="EMBL/GenBank/DDBJ databases">
        <authorList>
            <person name="Weinstock G."/>
            <person name="Sodergren E."/>
            <person name="Wylie T."/>
            <person name="Fulton L."/>
            <person name="Fulton R."/>
            <person name="Fronick C."/>
            <person name="O'Laughlin M."/>
            <person name="Godfrey J."/>
            <person name="Miner T."/>
            <person name="Herter B."/>
            <person name="Appelbaum E."/>
            <person name="Cordes M."/>
            <person name="Lek S."/>
            <person name="Wollam A."/>
            <person name="Pepin K.H."/>
            <person name="Palsikar V.B."/>
            <person name="Mitreva M."/>
            <person name="Wilson R.K."/>
        </authorList>
    </citation>
    <scope>NUCLEOTIDE SEQUENCE [LARGE SCALE GENOMIC DNA]</scope>
    <source>
        <strain evidence="2 3">ATCC 15930</strain>
    </source>
</reference>
<accession>A0A069QKJ0</accession>
<dbReference type="PATRIC" id="fig|1122985.7.peg.609"/>
<dbReference type="RefSeq" id="WP_018967719.1">
    <property type="nucleotide sequence ID" value="NZ_KB899216.1"/>
</dbReference>
<name>A0A069QKJ0_HOYLO</name>
<sequence length="759" mass="84693">MIMKRILSFVLLAIYACIPLAVKAQGQDPTTHKWNGNAVNDVINSSDPEKKIVYLYNVGTGKYLNAGSYWGTALVGFSTGMTITIKNSTVAKRYQMIGPLKTTEGQYIAFGRRRDTPGFDDPGNYNRAYVDRGVEYNTKVTPNPYAKQEKYINGVLDWQFEETSLGSKTYRISVDNDEMDQGMGGKRYLQMTKVLKDKIYPISYPASIAHSDETCQWKIVTRADLKAAFKDVYASDESPANATTLIDDHDFARGDRDVEKWEAAEGLTWEWANHNAYLLDPGSDAYTYYVGNGAITSNYYMADNASYGTANVRNMGNTAHANGKVSQKVQAFKKGWYRVSCNGFYAPDAGSGLIAELFVNVVGKTEAHSNVKTTLNRFARNFTYTLAEFKKVYTEADRAPEKVSPYVKAAKLFEHGMYNNTVLVYVPNDADVMEIGIRVSNSTKPLDWTCWDDFSLAYCGTLDLILDEGQTSTSYISEQVKPGRAATMVLKRTLEKNQWNSIVLPVSLTVSQLKGAFGEDVKLSEYPKQSGAYERRIDFKKVDLDKEDDEVVFEAYKLYLIKPTKDPTVMSSAQPYKKLKGGKPWLAVSAPYYIINNITLDKKFESLPNYSGGILRNGSTSSSTTDGKLQFCGSLHNQTGKVVPAFSYALGKSSASNYKWLWHFTQTPMAVKGFRCWIATGSAAHSKALQFFVDNEEIENTFNGTTDIKGSYTEEDNNLFSVPCNIYAIDGKLVRPNATTTEGLPKGIYIVNHKKLIVK</sequence>